<dbReference type="InterPro" id="IPR011033">
    <property type="entry name" value="PRC_barrel-like_sf"/>
</dbReference>
<dbReference type="HAMAP" id="MF_00014">
    <property type="entry name" value="Ribosome_mat_RimM"/>
    <property type="match status" value="1"/>
</dbReference>
<dbReference type="GO" id="GO:0042274">
    <property type="term" value="P:ribosomal small subunit biogenesis"/>
    <property type="evidence" value="ECO:0007669"/>
    <property type="project" value="UniProtKB-UniRule"/>
</dbReference>
<dbReference type="GO" id="GO:0043022">
    <property type="term" value="F:ribosome binding"/>
    <property type="evidence" value="ECO:0007669"/>
    <property type="project" value="InterPro"/>
</dbReference>
<keyword evidence="4 5" id="KW-0143">Chaperone</keyword>
<comment type="domain">
    <text evidence="5">The PRC barrel domain binds ribosomal protein uS19.</text>
</comment>
<comment type="subunit">
    <text evidence="5">Binds ribosomal protein uS19.</text>
</comment>
<dbReference type="Pfam" id="PF24986">
    <property type="entry name" value="PRC_RimM"/>
    <property type="match status" value="1"/>
</dbReference>
<evidence type="ECO:0000259" key="7">
    <source>
        <dbReference type="Pfam" id="PF24986"/>
    </source>
</evidence>
<organism evidence="8">
    <name type="scientific">Desulfobacca acetoxidans</name>
    <dbReference type="NCBI Taxonomy" id="60893"/>
    <lineage>
        <taxon>Bacteria</taxon>
        <taxon>Pseudomonadati</taxon>
        <taxon>Thermodesulfobacteriota</taxon>
        <taxon>Desulfobaccia</taxon>
        <taxon>Desulfobaccales</taxon>
        <taxon>Desulfobaccaceae</taxon>
        <taxon>Desulfobacca</taxon>
    </lineage>
</organism>
<accession>A0A7C3Z020</accession>
<dbReference type="GO" id="GO:0005840">
    <property type="term" value="C:ribosome"/>
    <property type="evidence" value="ECO:0007669"/>
    <property type="project" value="InterPro"/>
</dbReference>
<keyword evidence="3 5" id="KW-0698">rRNA processing</keyword>
<evidence type="ECO:0000256" key="4">
    <source>
        <dbReference type="ARBA" id="ARBA00023186"/>
    </source>
</evidence>
<dbReference type="Gene3D" id="2.30.30.240">
    <property type="entry name" value="PRC-barrel domain"/>
    <property type="match status" value="1"/>
</dbReference>
<proteinExistence type="inferred from homology"/>
<evidence type="ECO:0000256" key="3">
    <source>
        <dbReference type="ARBA" id="ARBA00022552"/>
    </source>
</evidence>
<dbReference type="InterPro" id="IPR011961">
    <property type="entry name" value="RimM"/>
</dbReference>
<feature type="domain" description="Ribosome maturation factor RimM PRC barrel" evidence="7">
    <location>
        <begin position="107"/>
        <end position="174"/>
    </location>
</feature>
<dbReference type="InterPro" id="IPR002676">
    <property type="entry name" value="RimM_N"/>
</dbReference>
<protein>
    <recommendedName>
        <fullName evidence="5">Ribosome maturation factor RimM</fullName>
    </recommendedName>
</protein>
<dbReference type="EMBL" id="DTMF01000299">
    <property type="protein sequence ID" value="HGF35144.1"/>
    <property type="molecule type" value="Genomic_DNA"/>
</dbReference>
<dbReference type="InterPro" id="IPR009000">
    <property type="entry name" value="Transl_B-barrel_sf"/>
</dbReference>
<dbReference type="Pfam" id="PF01782">
    <property type="entry name" value="RimM"/>
    <property type="match status" value="1"/>
</dbReference>
<gene>
    <name evidence="5 8" type="primary">rimM</name>
    <name evidence="8" type="ORF">ENW96_12330</name>
</gene>
<dbReference type="InterPro" id="IPR036976">
    <property type="entry name" value="RimM_N_sf"/>
</dbReference>
<dbReference type="GO" id="GO:0006364">
    <property type="term" value="P:rRNA processing"/>
    <property type="evidence" value="ECO:0007669"/>
    <property type="project" value="UniProtKB-UniRule"/>
</dbReference>
<name>A0A7C3Z020_9BACT</name>
<dbReference type="SUPFAM" id="SSF50447">
    <property type="entry name" value="Translation proteins"/>
    <property type="match status" value="1"/>
</dbReference>
<dbReference type="SUPFAM" id="SSF50346">
    <property type="entry name" value="PRC-barrel domain"/>
    <property type="match status" value="1"/>
</dbReference>
<evidence type="ECO:0000256" key="2">
    <source>
        <dbReference type="ARBA" id="ARBA00022517"/>
    </source>
</evidence>
<comment type="subcellular location">
    <subcellularLocation>
        <location evidence="5">Cytoplasm</location>
    </subcellularLocation>
</comment>
<evidence type="ECO:0000256" key="1">
    <source>
        <dbReference type="ARBA" id="ARBA00022490"/>
    </source>
</evidence>
<reference evidence="8" key="1">
    <citation type="journal article" date="2020" name="mSystems">
        <title>Genome- and Community-Level Interaction Insights into Carbon Utilization and Element Cycling Functions of Hydrothermarchaeota in Hydrothermal Sediment.</title>
        <authorList>
            <person name="Zhou Z."/>
            <person name="Liu Y."/>
            <person name="Xu W."/>
            <person name="Pan J."/>
            <person name="Luo Z.H."/>
            <person name="Li M."/>
        </authorList>
    </citation>
    <scope>NUCLEOTIDE SEQUENCE [LARGE SCALE GENOMIC DNA]</scope>
    <source>
        <strain evidence="8">SpSt-897</strain>
    </source>
</reference>
<comment type="function">
    <text evidence="5">An accessory protein needed during the final step in the assembly of 30S ribosomal subunit, possibly for assembly of the head region. Essential for efficient processing of 16S rRNA. May be needed both before and after RbfA during the maturation of 16S rRNA. It has affinity for free ribosomal 30S subunits but not for 70S ribosomes.</text>
</comment>
<evidence type="ECO:0000259" key="6">
    <source>
        <dbReference type="Pfam" id="PF01782"/>
    </source>
</evidence>
<dbReference type="PANTHER" id="PTHR33692:SF1">
    <property type="entry name" value="RIBOSOME MATURATION FACTOR RIMM"/>
    <property type="match status" value="1"/>
</dbReference>
<sequence length="180" mass="19893">MSSESQSQTRLVPLGRVVGAHGLKGMVRVGTTRRSADLDPATFAALGEILVGGERFRVKRAVRGRGHILLRLAGIDTREAAENLVGRDVQGEAHRFPELPEGEYYYFQLLGLPVVHARDGTVLGYLEEIWSTGAHDVYVVRQGKREVLLPAVEEVIQEIDLKAGRLKVWPPEGLLELYAD</sequence>
<dbReference type="GO" id="GO:0005737">
    <property type="term" value="C:cytoplasm"/>
    <property type="evidence" value="ECO:0007669"/>
    <property type="project" value="UniProtKB-SubCell"/>
</dbReference>
<dbReference type="PANTHER" id="PTHR33692">
    <property type="entry name" value="RIBOSOME MATURATION FACTOR RIMM"/>
    <property type="match status" value="1"/>
</dbReference>
<comment type="similarity">
    <text evidence="5">Belongs to the RimM family.</text>
</comment>
<keyword evidence="2 5" id="KW-0690">Ribosome biogenesis</keyword>
<dbReference type="InterPro" id="IPR056792">
    <property type="entry name" value="PRC_RimM"/>
</dbReference>
<dbReference type="NCBIfam" id="TIGR02273">
    <property type="entry name" value="16S_RimM"/>
    <property type="match status" value="1"/>
</dbReference>
<feature type="domain" description="RimM N-terminal" evidence="6">
    <location>
        <begin position="14"/>
        <end position="90"/>
    </location>
</feature>
<dbReference type="AlphaFoldDB" id="A0A7C3Z020"/>
<keyword evidence="1 5" id="KW-0963">Cytoplasm</keyword>
<evidence type="ECO:0000313" key="8">
    <source>
        <dbReference type="EMBL" id="HGF35144.1"/>
    </source>
</evidence>
<dbReference type="Gene3D" id="2.40.30.60">
    <property type="entry name" value="RimM"/>
    <property type="match status" value="1"/>
</dbReference>
<comment type="caution">
    <text evidence="8">The sequence shown here is derived from an EMBL/GenBank/DDBJ whole genome shotgun (WGS) entry which is preliminary data.</text>
</comment>
<evidence type="ECO:0000256" key="5">
    <source>
        <dbReference type="HAMAP-Rule" id="MF_00014"/>
    </source>
</evidence>